<dbReference type="EMBL" id="JAINUG010000620">
    <property type="protein sequence ID" value="KAJ8366251.1"/>
    <property type="molecule type" value="Genomic_DNA"/>
</dbReference>
<evidence type="ECO:0000313" key="1">
    <source>
        <dbReference type="EMBL" id="KAJ8366251.1"/>
    </source>
</evidence>
<proteinExistence type="predicted"/>
<gene>
    <name evidence="1" type="ORF">AAFF_G00365020</name>
</gene>
<organism evidence="1 2">
    <name type="scientific">Aldrovandia affinis</name>
    <dbReference type="NCBI Taxonomy" id="143900"/>
    <lineage>
        <taxon>Eukaryota</taxon>
        <taxon>Metazoa</taxon>
        <taxon>Chordata</taxon>
        <taxon>Craniata</taxon>
        <taxon>Vertebrata</taxon>
        <taxon>Euteleostomi</taxon>
        <taxon>Actinopterygii</taxon>
        <taxon>Neopterygii</taxon>
        <taxon>Teleostei</taxon>
        <taxon>Notacanthiformes</taxon>
        <taxon>Halosauridae</taxon>
        <taxon>Aldrovandia</taxon>
    </lineage>
</organism>
<accession>A0AAD7R565</accession>
<dbReference type="Proteomes" id="UP001221898">
    <property type="component" value="Unassembled WGS sequence"/>
</dbReference>
<name>A0AAD7R565_9TELE</name>
<dbReference type="AlphaFoldDB" id="A0AAD7R565"/>
<protein>
    <submittedName>
        <fullName evidence="1">Uncharacterized protein</fullName>
    </submittedName>
</protein>
<sequence>MLPAGKKKKKSLMNGCHKLRSVQKNLYPLHAQLTPSLVFLIVDETSDLQNEADHPPGCLPNREISKCLTV</sequence>
<comment type="caution">
    <text evidence="1">The sequence shown here is derived from an EMBL/GenBank/DDBJ whole genome shotgun (WGS) entry which is preliminary data.</text>
</comment>
<keyword evidence="2" id="KW-1185">Reference proteome</keyword>
<reference evidence="1" key="1">
    <citation type="journal article" date="2023" name="Science">
        <title>Genome structures resolve the early diversification of teleost fishes.</title>
        <authorList>
            <person name="Parey E."/>
            <person name="Louis A."/>
            <person name="Montfort J."/>
            <person name="Bouchez O."/>
            <person name="Roques C."/>
            <person name="Iampietro C."/>
            <person name="Lluch J."/>
            <person name="Castinel A."/>
            <person name="Donnadieu C."/>
            <person name="Desvignes T."/>
            <person name="Floi Bucao C."/>
            <person name="Jouanno E."/>
            <person name="Wen M."/>
            <person name="Mejri S."/>
            <person name="Dirks R."/>
            <person name="Jansen H."/>
            <person name="Henkel C."/>
            <person name="Chen W.J."/>
            <person name="Zahm M."/>
            <person name="Cabau C."/>
            <person name="Klopp C."/>
            <person name="Thompson A.W."/>
            <person name="Robinson-Rechavi M."/>
            <person name="Braasch I."/>
            <person name="Lecointre G."/>
            <person name="Bobe J."/>
            <person name="Postlethwait J.H."/>
            <person name="Berthelot C."/>
            <person name="Roest Crollius H."/>
            <person name="Guiguen Y."/>
        </authorList>
    </citation>
    <scope>NUCLEOTIDE SEQUENCE</scope>
    <source>
        <strain evidence="1">NC1722</strain>
    </source>
</reference>
<evidence type="ECO:0000313" key="2">
    <source>
        <dbReference type="Proteomes" id="UP001221898"/>
    </source>
</evidence>